<dbReference type="EMBL" id="FXTB01000002">
    <property type="protein sequence ID" value="SMO51778.1"/>
    <property type="molecule type" value="Genomic_DNA"/>
</dbReference>
<evidence type="ECO:0000259" key="1">
    <source>
        <dbReference type="SMART" id="SM00047"/>
    </source>
</evidence>
<evidence type="ECO:0000313" key="2">
    <source>
        <dbReference type="EMBL" id="SMO51778.1"/>
    </source>
</evidence>
<dbReference type="Proteomes" id="UP000319040">
    <property type="component" value="Unassembled WGS sequence"/>
</dbReference>
<feature type="domain" description="Mannosyl-glycoprotein endo-beta-N-acetylglucosamidase-like" evidence="1">
    <location>
        <begin position="130"/>
        <end position="262"/>
    </location>
</feature>
<sequence length="297" mass="35063">MKTSAFKFKDFTDFLSRRTLLAILIVFAVAMVVNLVQPSFEEKEETVFIRVCKSTSKDSILAVADSVVWPVLYQNVPNLQDMDYKERMQKFIDMMLPSVLMAREKIIQQRHKVLEINAAVKSGRATVQDSLYLEEMKLTFKTNRVSEVLRRLHPHPVSIVLAQAAIESGWGTSRFVREANNIFGIWSYNRNEKRIKASESRGETSVYLRKYDSLFESIYDYYLTIAKANAYKEFREARLYSDNPYRLIWYLSRYSEKRYEYVRSLRNVIEFNDLHNYDDYQLAKINKNDAIWQNLLD</sequence>
<evidence type="ECO:0000313" key="3">
    <source>
        <dbReference type="Proteomes" id="UP000319040"/>
    </source>
</evidence>
<accession>A0A521BX80</accession>
<dbReference type="OrthoDB" id="9810444at2"/>
<dbReference type="Pfam" id="PF01832">
    <property type="entry name" value="Glucosaminidase"/>
    <property type="match status" value="1"/>
</dbReference>
<dbReference type="GO" id="GO:0004040">
    <property type="term" value="F:amidase activity"/>
    <property type="evidence" value="ECO:0007669"/>
    <property type="project" value="InterPro"/>
</dbReference>
<protein>
    <submittedName>
        <fullName evidence="2">Bax protein</fullName>
    </submittedName>
</protein>
<name>A0A521BX80_SACCC</name>
<organism evidence="2 3">
    <name type="scientific">Saccharicrinis carchari</name>
    <dbReference type="NCBI Taxonomy" id="1168039"/>
    <lineage>
        <taxon>Bacteria</taxon>
        <taxon>Pseudomonadati</taxon>
        <taxon>Bacteroidota</taxon>
        <taxon>Bacteroidia</taxon>
        <taxon>Marinilabiliales</taxon>
        <taxon>Marinilabiliaceae</taxon>
        <taxon>Saccharicrinis</taxon>
    </lineage>
</organism>
<dbReference type="RefSeq" id="WP_142532485.1">
    <property type="nucleotide sequence ID" value="NZ_FXTB01000002.1"/>
</dbReference>
<reference evidence="2 3" key="1">
    <citation type="submission" date="2017-05" db="EMBL/GenBank/DDBJ databases">
        <authorList>
            <person name="Varghese N."/>
            <person name="Submissions S."/>
        </authorList>
    </citation>
    <scope>NUCLEOTIDE SEQUENCE [LARGE SCALE GENOMIC DNA]</scope>
    <source>
        <strain evidence="2 3">DSM 27040</strain>
    </source>
</reference>
<gene>
    <name evidence="2" type="ORF">SAMN06265379_102170</name>
</gene>
<dbReference type="PANTHER" id="PTHR40572">
    <property type="entry name" value="PROTEIN BAX"/>
    <property type="match status" value="1"/>
</dbReference>
<dbReference type="InterPro" id="IPR053195">
    <property type="entry name" value="Bax-like"/>
</dbReference>
<dbReference type="Gene3D" id="1.10.530.10">
    <property type="match status" value="1"/>
</dbReference>
<keyword evidence="3" id="KW-1185">Reference proteome</keyword>
<dbReference type="PANTHER" id="PTHR40572:SF1">
    <property type="entry name" value="PROTEIN BAX"/>
    <property type="match status" value="1"/>
</dbReference>
<dbReference type="SMART" id="SM00047">
    <property type="entry name" value="LYZ2"/>
    <property type="match status" value="1"/>
</dbReference>
<dbReference type="AlphaFoldDB" id="A0A521BX80"/>
<proteinExistence type="predicted"/>
<dbReference type="InterPro" id="IPR002901">
    <property type="entry name" value="MGlyc_endo_b_GlcNAc-like_dom"/>
</dbReference>